<dbReference type="RefSeq" id="WP_275473223.1">
    <property type="nucleotide sequence ID" value="NZ_CP162940.1"/>
</dbReference>
<gene>
    <name evidence="2" type="ORF">KKP3000_002632</name>
</gene>
<evidence type="ECO:0000313" key="3">
    <source>
        <dbReference type="Proteomes" id="UP001579974"/>
    </source>
</evidence>
<sequence length="71" mass="7657">MKTAKFLFWIGVAVIVVQLIGNIMVFARMAFIPSTVMPNWGTVLSGIASCFVGGGTLIGISKIIEKLYAHK</sequence>
<reference evidence="2 3" key="1">
    <citation type="journal article" date="2024" name="Int. J. Mol. Sci.">
        <title>Exploration of Alicyclobacillus spp. Genome in Search of Antibiotic Resistance.</title>
        <authorList>
            <person name="Bucka-Kolendo J."/>
            <person name="Kiousi D.E."/>
            <person name="Dekowska A."/>
            <person name="Mikolajczuk-Szczyrba A."/>
            <person name="Karadedos D.M."/>
            <person name="Michael P."/>
            <person name="Galanis A."/>
            <person name="Sokolowska B."/>
        </authorList>
    </citation>
    <scope>NUCLEOTIDE SEQUENCE [LARGE SCALE GENOMIC DNA]</scope>
    <source>
        <strain evidence="2 3">KKP 3000</strain>
    </source>
</reference>
<proteinExistence type="predicted"/>
<accession>A0ABV5ALA2</accession>
<evidence type="ECO:0000313" key="2">
    <source>
        <dbReference type="EMBL" id="MFB5193034.1"/>
    </source>
</evidence>
<keyword evidence="1" id="KW-1133">Transmembrane helix</keyword>
<comment type="caution">
    <text evidence="2">The sequence shown here is derived from an EMBL/GenBank/DDBJ whole genome shotgun (WGS) entry which is preliminary data.</text>
</comment>
<feature type="transmembrane region" description="Helical" evidence="1">
    <location>
        <begin position="43"/>
        <end position="64"/>
    </location>
</feature>
<keyword evidence="1" id="KW-0472">Membrane</keyword>
<keyword evidence="1" id="KW-0812">Transmembrane</keyword>
<feature type="transmembrane region" description="Helical" evidence="1">
    <location>
        <begin position="7"/>
        <end position="31"/>
    </location>
</feature>
<dbReference type="Proteomes" id="UP001579974">
    <property type="component" value="Unassembled WGS sequence"/>
</dbReference>
<keyword evidence="3" id="KW-1185">Reference proteome</keyword>
<protein>
    <submittedName>
        <fullName evidence="2">Uncharacterized protein</fullName>
    </submittedName>
</protein>
<evidence type="ECO:0000256" key="1">
    <source>
        <dbReference type="SAM" id="Phobius"/>
    </source>
</evidence>
<organism evidence="2 3">
    <name type="scientific">Alicyclobacillus fastidiosus</name>
    <dbReference type="NCBI Taxonomy" id="392011"/>
    <lineage>
        <taxon>Bacteria</taxon>
        <taxon>Bacillati</taxon>
        <taxon>Bacillota</taxon>
        <taxon>Bacilli</taxon>
        <taxon>Bacillales</taxon>
        <taxon>Alicyclobacillaceae</taxon>
        <taxon>Alicyclobacillus</taxon>
    </lineage>
</organism>
<name>A0ABV5ALA2_9BACL</name>
<dbReference type="EMBL" id="JBDXSU010000036">
    <property type="protein sequence ID" value="MFB5193034.1"/>
    <property type="molecule type" value="Genomic_DNA"/>
</dbReference>